<proteinExistence type="inferred from homology"/>
<keyword evidence="7" id="KW-1185">Reference proteome</keyword>
<dbReference type="GO" id="GO:0070475">
    <property type="term" value="P:rRNA base methylation"/>
    <property type="evidence" value="ECO:0007669"/>
    <property type="project" value="TreeGrafter"/>
</dbReference>
<dbReference type="HOGENOM" id="CLU_014689_8_1_7"/>
<dbReference type="SUPFAM" id="SSF50249">
    <property type="entry name" value="Nucleic acid-binding proteins"/>
    <property type="match status" value="1"/>
</dbReference>
<dbReference type="STRING" id="644282.Deba_1933"/>
<feature type="binding site" evidence="4">
    <location>
        <position position="315"/>
    </location>
    <ligand>
        <name>S-adenosyl-L-methionine</name>
        <dbReference type="ChEBI" id="CHEBI:59789"/>
    </ligand>
</feature>
<dbReference type="SUPFAM" id="SSF53335">
    <property type="entry name" value="S-adenosyl-L-methionine-dependent methyltransferases"/>
    <property type="match status" value="1"/>
</dbReference>
<dbReference type="KEGG" id="dbr:Deba_1933"/>
<dbReference type="PANTHER" id="PTHR11061:SF30">
    <property type="entry name" value="TRNA (URACIL(54)-C(5))-METHYLTRANSFERASE"/>
    <property type="match status" value="1"/>
</dbReference>
<dbReference type="InterPro" id="IPR010280">
    <property type="entry name" value="U5_MeTrfase_fam"/>
</dbReference>
<evidence type="ECO:0000256" key="2">
    <source>
        <dbReference type="ARBA" id="ARBA00022679"/>
    </source>
</evidence>
<dbReference type="InterPro" id="IPR029063">
    <property type="entry name" value="SAM-dependent_MTases_sf"/>
</dbReference>
<organism evidence="6 7">
    <name type="scientific">Desulfarculus baarsii (strain ATCC 33931 / DSM 2075 / LMG 7858 / VKM B-1802 / 2st14)</name>
    <dbReference type="NCBI Taxonomy" id="644282"/>
    <lineage>
        <taxon>Bacteria</taxon>
        <taxon>Pseudomonadati</taxon>
        <taxon>Thermodesulfobacteriota</taxon>
        <taxon>Desulfarculia</taxon>
        <taxon>Desulfarculales</taxon>
        <taxon>Desulfarculaceae</taxon>
        <taxon>Desulfarculus</taxon>
    </lineage>
</organism>
<gene>
    <name evidence="6" type="ordered locus">Deba_1933</name>
</gene>
<dbReference type="EMBL" id="CP002085">
    <property type="protein sequence ID" value="ADK85298.1"/>
    <property type="molecule type" value="Genomic_DNA"/>
</dbReference>
<dbReference type="Gene3D" id="2.40.50.1070">
    <property type="match status" value="1"/>
</dbReference>
<evidence type="ECO:0000256" key="3">
    <source>
        <dbReference type="ARBA" id="ARBA00022691"/>
    </source>
</evidence>
<evidence type="ECO:0000256" key="4">
    <source>
        <dbReference type="PROSITE-ProRule" id="PRU01024"/>
    </source>
</evidence>
<keyword evidence="1 4" id="KW-0489">Methyltransferase</keyword>
<dbReference type="Pfam" id="PF05958">
    <property type="entry name" value="tRNA_U5-meth_tr"/>
    <property type="match status" value="1"/>
</dbReference>
<dbReference type="Gene3D" id="3.40.50.150">
    <property type="entry name" value="Vaccinia Virus protein VP39"/>
    <property type="match status" value="1"/>
</dbReference>
<dbReference type="CDD" id="cd02440">
    <property type="entry name" value="AdoMet_MTases"/>
    <property type="match status" value="1"/>
</dbReference>
<dbReference type="Proteomes" id="UP000009047">
    <property type="component" value="Chromosome"/>
</dbReference>
<evidence type="ECO:0000256" key="1">
    <source>
        <dbReference type="ARBA" id="ARBA00022603"/>
    </source>
</evidence>
<feature type="active site" description="Nucleophile" evidence="4">
    <location>
        <position position="390"/>
    </location>
</feature>
<evidence type="ECO:0000313" key="7">
    <source>
        <dbReference type="Proteomes" id="UP000009047"/>
    </source>
</evidence>
<dbReference type="eggNOG" id="COG2265">
    <property type="taxonomic scope" value="Bacteria"/>
</dbReference>
<evidence type="ECO:0000259" key="5">
    <source>
        <dbReference type="PROSITE" id="PS50926"/>
    </source>
</evidence>
<dbReference type="GO" id="GO:0070041">
    <property type="term" value="F:rRNA (uridine-C5-)-methyltransferase activity"/>
    <property type="evidence" value="ECO:0007669"/>
    <property type="project" value="TreeGrafter"/>
</dbReference>
<evidence type="ECO:0000313" key="6">
    <source>
        <dbReference type="EMBL" id="ADK85298.1"/>
    </source>
</evidence>
<dbReference type="InterPro" id="IPR012340">
    <property type="entry name" value="NA-bd_OB-fold"/>
</dbReference>
<dbReference type="InterPro" id="IPR002792">
    <property type="entry name" value="TRAM_dom"/>
</dbReference>
<dbReference type="AlphaFoldDB" id="E1QL33"/>
<feature type="binding site" evidence="4">
    <location>
        <position position="294"/>
    </location>
    <ligand>
        <name>S-adenosyl-L-methionine</name>
        <dbReference type="ChEBI" id="CHEBI:59789"/>
    </ligand>
</feature>
<keyword evidence="3 4" id="KW-0949">S-adenosyl-L-methionine</keyword>
<comment type="similarity">
    <text evidence="4">Belongs to the class I-like SAM-binding methyltransferase superfamily. RNA M5U methyltransferase family.</text>
</comment>
<accession>E1QL33</accession>
<dbReference type="Pfam" id="PF01938">
    <property type="entry name" value="TRAM"/>
    <property type="match status" value="1"/>
</dbReference>
<keyword evidence="2 4" id="KW-0808">Transferase</keyword>
<dbReference type="OrthoDB" id="9804590at2"/>
<dbReference type="Gene3D" id="2.40.50.140">
    <property type="entry name" value="Nucleic acid-binding proteins"/>
    <property type="match status" value="1"/>
</dbReference>
<reference evidence="6 7" key="1">
    <citation type="journal article" date="2010" name="Stand. Genomic Sci.">
        <title>Complete genome sequence of Desulfarculus baarsii type strain (2st14).</title>
        <authorList>
            <person name="Sun H."/>
            <person name="Spring S."/>
            <person name="Lapidus A."/>
            <person name="Davenport K."/>
            <person name="Del Rio T.G."/>
            <person name="Tice H."/>
            <person name="Nolan M."/>
            <person name="Copeland A."/>
            <person name="Cheng J.F."/>
            <person name="Lucas S."/>
            <person name="Tapia R."/>
            <person name="Goodwin L."/>
            <person name="Pitluck S."/>
            <person name="Ivanova N."/>
            <person name="Pagani I."/>
            <person name="Mavromatis K."/>
            <person name="Ovchinnikova G."/>
            <person name="Pati A."/>
            <person name="Chen A."/>
            <person name="Palaniappan K."/>
            <person name="Hauser L."/>
            <person name="Chang Y.J."/>
            <person name="Jeffries C.D."/>
            <person name="Detter J.C."/>
            <person name="Han C."/>
            <person name="Rohde M."/>
            <person name="Brambilla E."/>
            <person name="Goker M."/>
            <person name="Woyke T."/>
            <person name="Bristow J."/>
            <person name="Eisen J.A."/>
            <person name="Markowitz V."/>
            <person name="Hugenholtz P."/>
            <person name="Kyrpides N.C."/>
            <person name="Klenk H.P."/>
            <person name="Land M."/>
        </authorList>
    </citation>
    <scope>NUCLEOTIDE SEQUENCE [LARGE SCALE GENOMIC DNA]</scope>
    <source>
        <strain evidence="7">ATCC 33931 / DSM 2075 / LMG 7858 / VKM B-1802 / 2st14</strain>
    </source>
</reference>
<name>E1QL33_DESB2</name>
<dbReference type="PROSITE" id="PS51687">
    <property type="entry name" value="SAM_MT_RNA_M5U"/>
    <property type="match status" value="1"/>
</dbReference>
<dbReference type="PANTHER" id="PTHR11061">
    <property type="entry name" value="RNA M5U METHYLTRANSFERASE"/>
    <property type="match status" value="1"/>
</dbReference>
<feature type="domain" description="TRAM" evidence="5">
    <location>
        <begin position="4"/>
        <end position="63"/>
    </location>
</feature>
<dbReference type="RefSeq" id="WP_013258739.1">
    <property type="nucleotide sequence ID" value="NC_014365.1"/>
</dbReference>
<feature type="binding site" evidence="4">
    <location>
        <position position="265"/>
    </location>
    <ligand>
        <name>S-adenosyl-L-methionine</name>
        <dbReference type="ChEBI" id="CHEBI:59789"/>
    </ligand>
</feature>
<dbReference type="PROSITE" id="PS01231">
    <property type="entry name" value="TRMA_2"/>
    <property type="match status" value="1"/>
</dbReference>
<dbReference type="FunFam" id="2.40.50.140:FF:000097">
    <property type="entry name" value="23S rRNA (uracil(1939)-C(5))-methyltransferase RlmD"/>
    <property type="match status" value="1"/>
</dbReference>
<feature type="binding site" evidence="4">
    <location>
        <position position="364"/>
    </location>
    <ligand>
        <name>S-adenosyl-L-methionine</name>
        <dbReference type="ChEBI" id="CHEBI:59789"/>
    </ligand>
</feature>
<dbReference type="InterPro" id="IPR030391">
    <property type="entry name" value="MeTrfase_TrmA_CS"/>
</dbReference>
<dbReference type="PROSITE" id="PS50926">
    <property type="entry name" value="TRAM"/>
    <property type="match status" value="1"/>
</dbReference>
<sequence>MMDQQSDTQELLLKIEQLSAGGRGLARLDDGKVVFVAGALAGETVAARIVNDKKDFAEAVCRRVFEPSPRRVQARCPAYGACGGCDLMHLDYAGQLEAKAQWLDRALGRLPGMPPAVAWPSPRQWGWRNRVRFQVRGNRIGFFQRGGHYLEPLRDCPVAHPAISRFLAALAPEVTSGQHRSLAWVEVLANDDDGPFATMGVGAGAKLNNAMKRGLRLAATQAGAKMTRLCRGENLEQWDPGPDNGLLYHSDGQLQLRAYPGLFCQVNLGLNQRLMGLVLEAAGQLPPGEALDLFAGGGNFALPLAQAGWQVCAVEAQPQAAQVMLWQARRAELDERLEILWTQAADAVGRLTSSGRRFDLVVLDPPRAGAKGLMDQVAALAPKRVAYVSCHPAALARDAKELLGYGYAPVALHALDMFPQTSHVEALLILDRP</sequence>
<protein>
    <submittedName>
        <fullName evidence="6">RNA methyltransferase, TrmA family</fullName>
    </submittedName>
</protein>